<dbReference type="AlphaFoldDB" id="A0A921ZUT8"/>
<gene>
    <name evidence="2" type="ORF">O3G_MSEX014306</name>
</gene>
<dbReference type="SMART" id="SM00333">
    <property type="entry name" value="TUDOR"/>
    <property type="match status" value="2"/>
</dbReference>
<comment type="caution">
    <text evidence="2">The sequence shown here is derived from an EMBL/GenBank/DDBJ whole genome shotgun (WGS) entry which is preliminary data.</text>
</comment>
<dbReference type="InterPro" id="IPR002999">
    <property type="entry name" value="Tudor"/>
</dbReference>
<feature type="domain" description="Tudor" evidence="1">
    <location>
        <begin position="150"/>
        <end position="210"/>
    </location>
</feature>
<reference evidence="2" key="1">
    <citation type="journal article" date="2016" name="Insect Biochem. Mol. Biol.">
        <title>Multifaceted biological insights from a draft genome sequence of the tobacco hornworm moth, Manduca sexta.</title>
        <authorList>
            <person name="Kanost M.R."/>
            <person name="Arrese E.L."/>
            <person name="Cao X."/>
            <person name="Chen Y.R."/>
            <person name="Chellapilla S."/>
            <person name="Goldsmith M.R."/>
            <person name="Grosse-Wilde E."/>
            <person name="Heckel D.G."/>
            <person name="Herndon N."/>
            <person name="Jiang H."/>
            <person name="Papanicolaou A."/>
            <person name="Qu J."/>
            <person name="Soulages J.L."/>
            <person name="Vogel H."/>
            <person name="Walters J."/>
            <person name="Waterhouse R.M."/>
            <person name="Ahn S.J."/>
            <person name="Almeida F.C."/>
            <person name="An C."/>
            <person name="Aqrawi P."/>
            <person name="Bretschneider A."/>
            <person name="Bryant W.B."/>
            <person name="Bucks S."/>
            <person name="Chao H."/>
            <person name="Chevignon G."/>
            <person name="Christen J.M."/>
            <person name="Clarke D.F."/>
            <person name="Dittmer N.T."/>
            <person name="Ferguson L.C.F."/>
            <person name="Garavelou S."/>
            <person name="Gordon K.H.J."/>
            <person name="Gunaratna R.T."/>
            <person name="Han Y."/>
            <person name="Hauser F."/>
            <person name="He Y."/>
            <person name="Heidel-Fischer H."/>
            <person name="Hirsh A."/>
            <person name="Hu Y."/>
            <person name="Jiang H."/>
            <person name="Kalra D."/>
            <person name="Klinner C."/>
            <person name="Konig C."/>
            <person name="Kovar C."/>
            <person name="Kroll A.R."/>
            <person name="Kuwar S.S."/>
            <person name="Lee S.L."/>
            <person name="Lehman R."/>
            <person name="Li K."/>
            <person name="Li Z."/>
            <person name="Liang H."/>
            <person name="Lovelace S."/>
            <person name="Lu Z."/>
            <person name="Mansfield J.H."/>
            <person name="McCulloch K.J."/>
            <person name="Mathew T."/>
            <person name="Morton B."/>
            <person name="Muzny D.M."/>
            <person name="Neunemann D."/>
            <person name="Ongeri F."/>
            <person name="Pauchet Y."/>
            <person name="Pu L.L."/>
            <person name="Pyrousis I."/>
            <person name="Rao X.J."/>
            <person name="Redding A."/>
            <person name="Roesel C."/>
            <person name="Sanchez-Gracia A."/>
            <person name="Schaack S."/>
            <person name="Shukla A."/>
            <person name="Tetreau G."/>
            <person name="Wang Y."/>
            <person name="Xiong G.H."/>
            <person name="Traut W."/>
            <person name="Walsh T.K."/>
            <person name="Worley K.C."/>
            <person name="Wu D."/>
            <person name="Wu W."/>
            <person name="Wu Y.Q."/>
            <person name="Zhang X."/>
            <person name="Zou Z."/>
            <person name="Zucker H."/>
            <person name="Briscoe A.D."/>
            <person name="Burmester T."/>
            <person name="Clem R.J."/>
            <person name="Feyereisen R."/>
            <person name="Grimmelikhuijzen C.J.P."/>
            <person name="Hamodrakas S.J."/>
            <person name="Hansson B.S."/>
            <person name="Huguet E."/>
            <person name="Jermiin L.S."/>
            <person name="Lan Q."/>
            <person name="Lehman H.K."/>
            <person name="Lorenzen M."/>
            <person name="Merzendorfer H."/>
            <person name="Michalopoulos I."/>
            <person name="Morton D.B."/>
            <person name="Muthukrishnan S."/>
            <person name="Oakeshott J.G."/>
            <person name="Palmer W."/>
            <person name="Park Y."/>
            <person name="Passarelli A.L."/>
            <person name="Rozas J."/>
            <person name="Schwartz L.M."/>
            <person name="Smith W."/>
            <person name="Southgate A."/>
            <person name="Vilcinskas A."/>
            <person name="Vogt R."/>
            <person name="Wang P."/>
            <person name="Werren J."/>
            <person name="Yu X.Q."/>
            <person name="Zhou J.J."/>
            <person name="Brown S.J."/>
            <person name="Scherer S.E."/>
            <person name="Richards S."/>
            <person name="Blissard G.W."/>
        </authorList>
    </citation>
    <scope>NUCLEOTIDE SEQUENCE</scope>
</reference>
<evidence type="ECO:0000313" key="3">
    <source>
        <dbReference type="Proteomes" id="UP000791440"/>
    </source>
</evidence>
<sequence>MTWTPVVRWARVRSRDGRLRWSTLLNRPLLWRPRSLKCAVPRCRAARWWCWWTRRRARAACARACGAPAPTRRDTSTPCCRTSSCTGWLVSYVSHTYIHSGSLVVLVDAAPCAGGVRACVRRAGPDAQRHFDAVLQDVVMYGVAATPLKEPPLQGQTVVGKFSDGLHYRALCRRTNIKQNKYQLEYIEYGNIEVSKLEMLYPCPQEYDVGQVPTVVSVVTLDVGAELTAAALEYLEQLKEQEMMLTLPDGAKTAPSGSAAILTVMKTNENMQKKLVELSTPDWKKIEERGGDVVESQCLMYSDMECLQLPSTGGMLQVLDVSLLADGSVSACQEGLAHAQYVFTHLASMMAEYCNSELGRQPYLPKVEELCIAKCPPNSKWFRAVFLEQLDGPGGGKARILYVDTGYLGVVPVELLRKMLPEFVKGLPALACHLEIKDFPSRPTPDMLAKARQHMRVDEQGRGQLRVTKCTKLDDGMYSVEAKELIQAMMGWE</sequence>
<evidence type="ECO:0000259" key="1">
    <source>
        <dbReference type="PROSITE" id="PS50304"/>
    </source>
</evidence>
<keyword evidence="3" id="KW-1185">Reference proteome</keyword>
<dbReference type="PANTHER" id="PTHR22948">
    <property type="entry name" value="TUDOR DOMAIN CONTAINING PROTEIN"/>
    <property type="match status" value="1"/>
</dbReference>
<dbReference type="PROSITE" id="PS50304">
    <property type="entry name" value="TUDOR"/>
    <property type="match status" value="2"/>
</dbReference>
<dbReference type="EMBL" id="JH669102">
    <property type="protein sequence ID" value="KAG6464144.1"/>
    <property type="molecule type" value="Genomic_DNA"/>
</dbReference>
<proteinExistence type="predicted"/>
<accession>A0A921ZUT8</accession>
<organism evidence="2 3">
    <name type="scientific">Manduca sexta</name>
    <name type="common">Tobacco hawkmoth</name>
    <name type="synonym">Tobacco hornworm</name>
    <dbReference type="NCBI Taxonomy" id="7130"/>
    <lineage>
        <taxon>Eukaryota</taxon>
        <taxon>Metazoa</taxon>
        <taxon>Ecdysozoa</taxon>
        <taxon>Arthropoda</taxon>
        <taxon>Hexapoda</taxon>
        <taxon>Insecta</taxon>
        <taxon>Pterygota</taxon>
        <taxon>Neoptera</taxon>
        <taxon>Endopterygota</taxon>
        <taxon>Lepidoptera</taxon>
        <taxon>Glossata</taxon>
        <taxon>Ditrysia</taxon>
        <taxon>Bombycoidea</taxon>
        <taxon>Sphingidae</taxon>
        <taxon>Sphinginae</taxon>
        <taxon>Sphingini</taxon>
        <taxon>Manduca</taxon>
    </lineage>
</organism>
<reference evidence="2" key="2">
    <citation type="submission" date="2020-12" db="EMBL/GenBank/DDBJ databases">
        <authorList>
            <person name="Kanost M."/>
        </authorList>
    </citation>
    <scope>NUCLEOTIDE SEQUENCE</scope>
</reference>
<evidence type="ECO:0000313" key="2">
    <source>
        <dbReference type="EMBL" id="KAG6464144.1"/>
    </source>
</evidence>
<dbReference type="InterPro" id="IPR050621">
    <property type="entry name" value="Tudor_domain_containing"/>
</dbReference>
<dbReference type="Pfam" id="PF00567">
    <property type="entry name" value="TUDOR"/>
    <property type="match status" value="2"/>
</dbReference>
<dbReference type="Proteomes" id="UP000791440">
    <property type="component" value="Unassembled WGS sequence"/>
</dbReference>
<protein>
    <recommendedName>
        <fullName evidence="1">Tudor domain-containing protein</fullName>
    </recommendedName>
</protein>
<dbReference type="PANTHER" id="PTHR22948:SF76">
    <property type="entry name" value="FI20010P1-RELATED"/>
    <property type="match status" value="1"/>
</dbReference>
<feature type="domain" description="Tudor" evidence="1">
    <location>
        <begin position="364"/>
        <end position="426"/>
    </location>
</feature>
<name>A0A921ZUT8_MANSE</name>